<reference evidence="1 2" key="1">
    <citation type="journal article" date="1999" name="Genetics">
        <title>Divergence of the hyperthermophilic archaea Pyrococcus furiosus and P. horikoshii inferred from complete genomic sequences.</title>
        <authorList>
            <person name="Maeder D.L."/>
            <person name="Weiss R.B."/>
            <person name="Dunn D.M."/>
            <person name="Cherry J.L."/>
            <person name="Gonzalez J.M."/>
            <person name="DiRuggiero J."/>
            <person name="Robb F.T."/>
        </authorList>
    </citation>
    <scope>NUCLEOTIDE SEQUENCE [LARGE SCALE GENOMIC DNA]</scope>
    <source>
        <strain evidence="2">ATCC 43587 / DSM 3638 / JCM 8422 / Vc1</strain>
    </source>
</reference>
<gene>
    <name evidence="1" type="ordered locus">PF0919</name>
</gene>
<sequence>MRWVVDEKSNLKRTFICDPKKAFQVEKNLINAYSIAYKMLGGMHKVRIVKSMPSIKFPDGRMAEEVENLQTF</sequence>
<dbReference type="KEGG" id="pfu:PF0919"/>
<dbReference type="Proteomes" id="UP000001013">
    <property type="component" value="Chromosome"/>
</dbReference>
<dbReference type="AlphaFoldDB" id="Q8U2C0"/>
<organism evidence="1 2">
    <name type="scientific">Pyrococcus furiosus (strain ATCC 43587 / DSM 3638 / JCM 8422 / Vc1)</name>
    <dbReference type="NCBI Taxonomy" id="186497"/>
    <lineage>
        <taxon>Archaea</taxon>
        <taxon>Methanobacteriati</taxon>
        <taxon>Methanobacteriota</taxon>
        <taxon>Thermococci</taxon>
        <taxon>Thermococcales</taxon>
        <taxon>Thermococcaceae</taxon>
        <taxon>Pyrococcus</taxon>
    </lineage>
</organism>
<keyword evidence="2" id="KW-1185">Reference proteome</keyword>
<protein>
    <submittedName>
        <fullName evidence="1">Uncharacterized protein</fullName>
    </submittedName>
</protein>
<name>Q8U2C0_PYRFU</name>
<evidence type="ECO:0000313" key="1">
    <source>
        <dbReference type="EMBL" id="AAL81043.1"/>
    </source>
</evidence>
<dbReference type="EMBL" id="AE009950">
    <property type="protein sequence ID" value="AAL81043.1"/>
    <property type="molecule type" value="Genomic_DNA"/>
</dbReference>
<proteinExistence type="predicted"/>
<evidence type="ECO:0000313" key="2">
    <source>
        <dbReference type="Proteomes" id="UP000001013"/>
    </source>
</evidence>
<accession>Q8U2C0</accession>
<dbReference type="PaxDb" id="186497-PF0919"/>
<dbReference type="HOGENOM" id="CLU_2712998_0_0_2"/>